<evidence type="ECO:0000313" key="2">
    <source>
        <dbReference type="Proteomes" id="UP000829817"/>
    </source>
</evidence>
<gene>
    <name evidence="1" type="ORF">LVJ83_05685</name>
</gene>
<dbReference type="Gene3D" id="3.30.540.20">
    <property type="match status" value="1"/>
</dbReference>
<evidence type="ECO:0000313" key="1">
    <source>
        <dbReference type="EMBL" id="UOO83208.1"/>
    </source>
</evidence>
<dbReference type="InterPro" id="IPR038415">
    <property type="entry name" value="Pilin_PilX-like_sf"/>
</dbReference>
<dbReference type="EMBL" id="CP091508">
    <property type="protein sequence ID" value="UOO83208.1"/>
    <property type="molecule type" value="Genomic_DNA"/>
</dbReference>
<accession>A0ABY4DVZ6</accession>
<name>A0ABY4DVZ6_9NEIS</name>
<protein>
    <submittedName>
        <fullName evidence="1">Uncharacterized protein</fullName>
    </submittedName>
</protein>
<dbReference type="Proteomes" id="UP000829817">
    <property type="component" value="Chromosome"/>
</dbReference>
<reference evidence="1 2" key="1">
    <citation type="journal article" date="2022" name="Res Sq">
        <title>Evolution of multicellular longitudinally dividing oral cavity symbionts (Neisseriaceae).</title>
        <authorList>
            <person name="Nyongesa S."/>
            <person name="Weber P."/>
            <person name="Bernet E."/>
            <person name="Pullido F."/>
            <person name="Nieckarz M."/>
            <person name="Delaby M."/>
            <person name="Nieves C."/>
            <person name="Viehboeck T."/>
            <person name="Krause N."/>
            <person name="Rivera-Millot A."/>
            <person name="Nakamura A."/>
            <person name="Vischer N."/>
            <person name="VanNieuwenhze M."/>
            <person name="Brun Y."/>
            <person name="Cava F."/>
            <person name="Bulgheresi S."/>
            <person name="Veyrier F."/>
        </authorList>
    </citation>
    <scope>NUCLEOTIDE SEQUENCE [LARGE SCALE GENOMIC DNA]</scope>
    <source>
        <strain evidence="1 2">CCUG 63373m</strain>
    </source>
</reference>
<organism evidence="1 2">
    <name type="scientific">Uruburuella testudinis</name>
    <dbReference type="NCBI Taxonomy" id="1282863"/>
    <lineage>
        <taxon>Bacteria</taxon>
        <taxon>Pseudomonadati</taxon>
        <taxon>Pseudomonadota</taxon>
        <taxon>Betaproteobacteria</taxon>
        <taxon>Neisseriales</taxon>
        <taxon>Neisseriaceae</taxon>
        <taxon>Uruburuella</taxon>
    </lineage>
</organism>
<dbReference type="InterPro" id="IPR025922">
    <property type="entry name" value="Pilin_PilX-like"/>
</dbReference>
<sequence length="126" mass="13673">MERGHLANAHAELVNIHHAIKRFRVANPSGAGSDTGGNAADTATEAGLQQFVANLRLENTVEDKYRISATMPNAAANRRYNLLAIPREHTGYTLAIWMSSAGEAYRCRSISAAQAYQTTGNCEIIQ</sequence>
<proteinExistence type="predicted"/>
<dbReference type="Pfam" id="PF11530">
    <property type="entry name" value="Pilin_PilX"/>
    <property type="match status" value="1"/>
</dbReference>
<keyword evidence="2" id="KW-1185">Reference proteome</keyword>